<comment type="subcellular location">
    <subcellularLocation>
        <location evidence="1">Cell membrane</location>
        <topology evidence="1">Multi-pass membrane protein</topology>
    </subcellularLocation>
</comment>
<keyword evidence="9" id="KW-1185">Reference proteome</keyword>
<name>A0ABR9RUC1_9ACTN</name>
<feature type="transmembrane region" description="Helical" evidence="6">
    <location>
        <begin position="17"/>
        <end position="38"/>
    </location>
</feature>
<protein>
    <submittedName>
        <fullName evidence="8">RDD family protein</fullName>
    </submittedName>
</protein>
<feature type="domain" description="RDD" evidence="7">
    <location>
        <begin position="9"/>
        <end position="137"/>
    </location>
</feature>
<dbReference type="RefSeq" id="WP_193638314.1">
    <property type="nucleotide sequence ID" value="NZ_JADCSA010000008.1"/>
</dbReference>
<comment type="caution">
    <text evidence="8">The sequence shown here is derived from an EMBL/GenBank/DDBJ whole genome shotgun (WGS) entry which is preliminary data.</text>
</comment>
<evidence type="ECO:0000256" key="2">
    <source>
        <dbReference type="ARBA" id="ARBA00022475"/>
    </source>
</evidence>
<dbReference type="InterPro" id="IPR010432">
    <property type="entry name" value="RDD"/>
</dbReference>
<gene>
    <name evidence="8" type="ORF">IEQ44_10025</name>
</gene>
<feature type="transmembrane region" description="Helical" evidence="6">
    <location>
        <begin position="44"/>
        <end position="66"/>
    </location>
</feature>
<evidence type="ECO:0000259" key="7">
    <source>
        <dbReference type="Pfam" id="PF06271"/>
    </source>
</evidence>
<organism evidence="8 9">
    <name type="scientific">Nocardioides malaquae</name>
    <dbReference type="NCBI Taxonomy" id="2773426"/>
    <lineage>
        <taxon>Bacteria</taxon>
        <taxon>Bacillati</taxon>
        <taxon>Actinomycetota</taxon>
        <taxon>Actinomycetes</taxon>
        <taxon>Propionibacteriales</taxon>
        <taxon>Nocardioidaceae</taxon>
        <taxon>Nocardioides</taxon>
    </lineage>
</organism>
<accession>A0ABR9RUC1</accession>
<evidence type="ECO:0000256" key="6">
    <source>
        <dbReference type="SAM" id="Phobius"/>
    </source>
</evidence>
<keyword evidence="5 6" id="KW-0472">Membrane</keyword>
<dbReference type="Pfam" id="PF06271">
    <property type="entry name" value="RDD"/>
    <property type="match status" value="1"/>
</dbReference>
<keyword evidence="2" id="KW-1003">Cell membrane</keyword>
<evidence type="ECO:0000256" key="1">
    <source>
        <dbReference type="ARBA" id="ARBA00004651"/>
    </source>
</evidence>
<evidence type="ECO:0000256" key="4">
    <source>
        <dbReference type="ARBA" id="ARBA00022989"/>
    </source>
</evidence>
<keyword evidence="4 6" id="KW-1133">Transmembrane helix</keyword>
<dbReference type="EMBL" id="JADCSA010000008">
    <property type="protein sequence ID" value="MBE7324995.1"/>
    <property type="molecule type" value="Genomic_DNA"/>
</dbReference>
<keyword evidence="3 6" id="KW-0812">Transmembrane</keyword>
<proteinExistence type="predicted"/>
<dbReference type="PANTHER" id="PTHR36115">
    <property type="entry name" value="PROLINE-RICH ANTIGEN HOMOLOG-RELATED"/>
    <property type="match status" value="1"/>
</dbReference>
<evidence type="ECO:0000313" key="9">
    <source>
        <dbReference type="Proteomes" id="UP000756387"/>
    </source>
</evidence>
<evidence type="ECO:0000256" key="3">
    <source>
        <dbReference type="ARBA" id="ARBA00022692"/>
    </source>
</evidence>
<dbReference type="InterPro" id="IPR051791">
    <property type="entry name" value="Pra-immunoreactive"/>
</dbReference>
<evidence type="ECO:0000256" key="5">
    <source>
        <dbReference type="ARBA" id="ARBA00023136"/>
    </source>
</evidence>
<evidence type="ECO:0000313" key="8">
    <source>
        <dbReference type="EMBL" id="MBE7324995.1"/>
    </source>
</evidence>
<sequence>MTPVATPADHQRRLQAFLLDQCVVVLPAACVAAALTSSGAPTTWAWLTSSAVAAVALTLTGAVAGATGHSPGRRLMGVRLVAADGARPLGAVTGAARSWLLTLAGLLTAGAGWWWLALSVVRDEHGRGRGWHDRLCGSLVVEVDVAAAAEAPVPGDPVARVEGLDVAVADARLLDLTALRLAQPGPVPAPRRSPRRPLPVRWQLEVEGEPPVEVTGRVRRAGVEVSVMSDGSLVLRDAGTDGGTSLVRGGAARTVEPGRSATLLPGDRFRADARWVEVLGIDEAVVLR</sequence>
<reference evidence="8 9" key="1">
    <citation type="submission" date="2020-10" db="EMBL/GenBank/DDBJ databases">
        <title>Nocardioides sp. isolated from sludge.</title>
        <authorList>
            <person name="Zhang X."/>
        </authorList>
    </citation>
    <scope>NUCLEOTIDE SEQUENCE [LARGE SCALE GENOMIC DNA]</scope>
    <source>
        <strain evidence="8 9">Y6</strain>
    </source>
</reference>
<dbReference type="PANTHER" id="PTHR36115:SF6">
    <property type="entry name" value="PROLINE-RICH ANTIGEN HOMOLOG"/>
    <property type="match status" value="1"/>
</dbReference>
<feature type="transmembrane region" description="Helical" evidence="6">
    <location>
        <begin position="99"/>
        <end position="116"/>
    </location>
</feature>
<dbReference type="Proteomes" id="UP000756387">
    <property type="component" value="Unassembled WGS sequence"/>
</dbReference>